<dbReference type="InterPro" id="IPR002718">
    <property type="entry name" value="OMP_Helicobacter"/>
</dbReference>
<keyword evidence="1" id="KW-0732">Signal</keyword>
<name>A0ABN6I652_9HELI</name>
<evidence type="ECO:0000256" key="1">
    <source>
        <dbReference type="SAM" id="SignalP"/>
    </source>
</evidence>
<dbReference type="Proteomes" id="UP000826146">
    <property type="component" value="Chromosome"/>
</dbReference>
<dbReference type="Pfam" id="PF01856">
    <property type="entry name" value="HP_OMP"/>
    <property type="match status" value="1"/>
</dbReference>
<dbReference type="PRINTS" id="PR01776">
    <property type="entry name" value="HPOMPFAMILY"/>
</dbReference>
<accession>A0ABN6I652</accession>
<dbReference type="RefSeq" id="WP_260321693.1">
    <property type="nucleotide sequence ID" value="NZ_AP024819.1"/>
</dbReference>
<evidence type="ECO:0000313" key="3">
    <source>
        <dbReference type="Proteomes" id="UP000826146"/>
    </source>
</evidence>
<gene>
    <name evidence="2" type="ORF">NHP190012_07030</name>
</gene>
<reference evidence="2 3" key="1">
    <citation type="submission" date="2021-07" db="EMBL/GenBank/DDBJ databases">
        <title>Novel Helicobacter sp. Isolated from a cat.</title>
        <authorList>
            <person name="Rimbara E."/>
            <person name="Suzuki M."/>
        </authorList>
    </citation>
    <scope>NUCLEOTIDE SEQUENCE [LARGE SCALE GENOMIC DNA]</scope>
    <source>
        <strain evidence="3">NHP19-012</strain>
    </source>
</reference>
<sequence>MLLRKAIVACGLCVCVSNLGAEKSGAYVEGGFQYSNFSGIRSVDNTPLPTPKRVTTNGFTNTYGEHGRNVMGALYNGNLYGVDLQFGYKQFFGKKRHFGLRYYGMFSGQGGEFSGRGLALGTSYVNQPSANLFYGVGMDALFNLYERGDRTFGFFAGVMIGGSSWLMGQPSGNASCRWEKIQLKAPVVGL</sequence>
<feature type="chain" id="PRO_5045783610" description="Outer membrane protein" evidence="1">
    <location>
        <begin position="21"/>
        <end position="190"/>
    </location>
</feature>
<protein>
    <recommendedName>
        <fullName evidence="4">Outer membrane protein</fullName>
    </recommendedName>
</protein>
<organism evidence="2 3">
    <name type="scientific">Helicobacter gastrofelis</name>
    <dbReference type="NCBI Taxonomy" id="2849642"/>
    <lineage>
        <taxon>Bacteria</taxon>
        <taxon>Pseudomonadati</taxon>
        <taxon>Campylobacterota</taxon>
        <taxon>Epsilonproteobacteria</taxon>
        <taxon>Campylobacterales</taxon>
        <taxon>Helicobacteraceae</taxon>
        <taxon>Helicobacter</taxon>
    </lineage>
</organism>
<evidence type="ECO:0008006" key="4">
    <source>
        <dbReference type="Google" id="ProtNLM"/>
    </source>
</evidence>
<feature type="signal peptide" evidence="1">
    <location>
        <begin position="1"/>
        <end position="20"/>
    </location>
</feature>
<proteinExistence type="predicted"/>
<evidence type="ECO:0000313" key="2">
    <source>
        <dbReference type="EMBL" id="BCZ19061.1"/>
    </source>
</evidence>
<dbReference type="EMBL" id="AP024819">
    <property type="protein sequence ID" value="BCZ19061.1"/>
    <property type="molecule type" value="Genomic_DNA"/>
</dbReference>
<keyword evidence="3" id="KW-1185">Reference proteome</keyword>